<evidence type="ECO:0000313" key="4">
    <source>
        <dbReference type="EMBL" id="GAA1990426.1"/>
    </source>
</evidence>
<keyword evidence="2" id="KW-1133">Transmembrane helix</keyword>
<keyword evidence="5" id="KW-1185">Reference proteome</keyword>
<feature type="domain" description="YdbS-like PH" evidence="3">
    <location>
        <begin position="80"/>
        <end position="152"/>
    </location>
</feature>
<sequence length="207" mass="23247">MAYPDDLLSEGEHVVIHNHPHFKMLIGPLLVLIVTLGAGIWLAVLAQDAAPPWHTVSLIAIGVIALALIVWLFLAPFVRWRTTHFIVTTDRLIAREGVIKRTGIDIPMSRINSVRFEHGLLDRVFGCGTLIIESASDEPLTFDDIPKVERVHTVIYREVNDNPYDDYHPGQHGQAPPGPAGYADTEQYPQEQYPPQGRRAPRRGNRR</sequence>
<feature type="region of interest" description="Disordered" evidence="1">
    <location>
        <begin position="163"/>
        <end position="207"/>
    </location>
</feature>
<keyword evidence="2" id="KW-0472">Membrane</keyword>
<dbReference type="InterPro" id="IPR005182">
    <property type="entry name" value="YdbS-like_PH"/>
</dbReference>
<evidence type="ECO:0000259" key="3">
    <source>
        <dbReference type="Pfam" id="PF03703"/>
    </source>
</evidence>
<organism evidence="4 5">
    <name type="scientific">Amycolatopsis minnesotensis</name>
    <dbReference type="NCBI Taxonomy" id="337894"/>
    <lineage>
        <taxon>Bacteria</taxon>
        <taxon>Bacillati</taxon>
        <taxon>Actinomycetota</taxon>
        <taxon>Actinomycetes</taxon>
        <taxon>Pseudonocardiales</taxon>
        <taxon>Pseudonocardiaceae</taxon>
        <taxon>Amycolatopsis</taxon>
    </lineage>
</organism>
<protein>
    <submittedName>
        <fullName evidence="4">PH domain-containing protein</fullName>
    </submittedName>
</protein>
<dbReference type="PANTHER" id="PTHR37938">
    <property type="entry name" value="BLL0215 PROTEIN"/>
    <property type="match status" value="1"/>
</dbReference>
<feature type="transmembrane region" description="Helical" evidence="2">
    <location>
        <begin position="25"/>
        <end position="46"/>
    </location>
</feature>
<dbReference type="RefSeq" id="WP_344431017.1">
    <property type="nucleotide sequence ID" value="NZ_BAAANN010000055.1"/>
</dbReference>
<feature type="transmembrane region" description="Helical" evidence="2">
    <location>
        <begin position="52"/>
        <end position="74"/>
    </location>
</feature>
<dbReference type="PANTHER" id="PTHR37938:SF1">
    <property type="entry name" value="BLL0215 PROTEIN"/>
    <property type="match status" value="1"/>
</dbReference>
<evidence type="ECO:0000313" key="5">
    <source>
        <dbReference type="Proteomes" id="UP001501116"/>
    </source>
</evidence>
<feature type="compositionally biased region" description="Low complexity" evidence="1">
    <location>
        <begin position="186"/>
        <end position="198"/>
    </location>
</feature>
<gene>
    <name evidence="4" type="ORF">GCM10009754_81000</name>
</gene>
<evidence type="ECO:0000256" key="1">
    <source>
        <dbReference type="SAM" id="MobiDB-lite"/>
    </source>
</evidence>
<keyword evidence="2" id="KW-0812">Transmembrane</keyword>
<accession>A0ABP5E5B7</accession>
<comment type="caution">
    <text evidence="4">The sequence shown here is derived from an EMBL/GenBank/DDBJ whole genome shotgun (WGS) entry which is preliminary data.</text>
</comment>
<dbReference type="EMBL" id="BAAANN010000055">
    <property type="protein sequence ID" value="GAA1990426.1"/>
    <property type="molecule type" value="Genomic_DNA"/>
</dbReference>
<name>A0ABP5E5B7_9PSEU</name>
<evidence type="ECO:0000256" key="2">
    <source>
        <dbReference type="SAM" id="Phobius"/>
    </source>
</evidence>
<dbReference type="Pfam" id="PF03703">
    <property type="entry name" value="bPH_2"/>
    <property type="match status" value="1"/>
</dbReference>
<proteinExistence type="predicted"/>
<reference evidence="5" key="1">
    <citation type="journal article" date="2019" name="Int. J. Syst. Evol. Microbiol.">
        <title>The Global Catalogue of Microorganisms (GCM) 10K type strain sequencing project: providing services to taxonomists for standard genome sequencing and annotation.</title>
        <authorList>
            <consortium name="The Broad Institute Genomics Platform"/>
            <consortium name="The Broad Institute Genome Sequencing Center for Infectious Disease"/>
            <person name="Wu L."/>
            <person name="Ma J."/>
        </authorList>
    </citation>
    <scope>NUCLEOTIDE SEQUENCE [LARGE SCALE GENOMIC DNA]</scope>
    <source>
        <strain evidence="5">JCM 14545</strain>
    </source>
</reference>
<dbReference type="Proteomes" id="UP001501116">
    <property type="component" value="Unassembled WGS sequence"/>
</dbReference>